<evidence type="ECO:0000313" key="2">
    <source>
        <dbReference type="Proteomes" id="UP000660265"/>
    </source>
</evidence>
<keyword evidence="2" id="KW-1185">Reference proteome</keyword>
<proteinExistence type="predicted"/>
<comment type="caution">
    <text evidence="1">The sequence shown here is derived from an EMBL/GenBank/DDBJ whole genome shotgun (WGS) entry which is preliminary data.</text>
</comment>
<dbReference type="Proteomes" id="UP000660265">
    <property type="component" value="Unassembled WGS sequence"/>
</dbReference>
<evidence type="ECO:0008006" key="3">
    <source>
        <dbReference type="Google" id="ProtNLM"/>
    </source>
</evidence>
<evidence type="ECO:0000313" key="1">
    <source>
        <dbReference type="EMBL" id="GGJ79310.1"/>
    </source>
</evidence>
<reference evidence="2" key="1">
    <citation type="journal article" date="2019" name="Int. J. Syst. Evol. Microbiol.">
        <title>The Global Catalogue of Microorganisms (GCM) 10K type strain sequencing project: providing services to taxonomists for standard genome sequencing and annotation.</title>
        <authorList>
            <consortium name="The Broad Institute Genomics Platform"/>
            <consortium name="The Broad Institute Genome Sequencing Center for Infectious Disease"/>
            <person name="Wu L."/>
            <person name="Ma J."/>
        </authorList>
    </citation>
    <scope>NUCLEOTIDE SEQUENCE [LARGE SCALE GENOMIC DNA]</scope>
    <source>
        <strain evidence="2">CGMCC 4.7275</strain>
    </source>
</reference>
<dbReference type="EMBL" id="BMMV01000002">
    <property type="protein sequence ID" value="GGJ79310.1"/>
    <property type="molecule type" value="Genomic_DNA"/>
</dbReference>
<protein>
    <recommendedName>
        <fullName evidence="3">DUF4126 domain-containing protein</fullName>
    </recommendedName>
</protein>
<organism evidence="1 2">
    <name type="scientific">Streptomyces camponoticapitis</name>
    <dbReference type="NCBI Taxonomy" id="1616125"/>
    <lineage>
        <taxon>Bacteria</taxon>
        <taxon>Bacillati</taxon>
        <taxon>Actinomycetota</taxon>
        <taxon>Actinomycetes</taxon>
        <taxon>Kitasatosporales</taxon>
        <taxon>Streptomycetaceae</taxon>
        <taxon>Streptomyces</taxon>
    </lineage>
</organism>
<sequence>MPKGVTRLILVGVVAGLRSQLGTAAVALTTDPGERARPANLFAGVWAKGITATAALGELVGDKLPKTPSRLSPSGITSRMAFGALAAVALASREPGGAPPAVPATIGAAASLAGTFGGAYWRRTVADAGRPDWPAALAEDATALLLAYAAVGHQWPRRVGPANLPIGLVR</sequence>
<dbReference type="RefSeq" id="WP_189105902.1">
    <property type="nucleotide sequence ID" value="NZ_BMMV01000002.1"/>
</dbReference>
<name>A0ABQ2E0D0_9ACTN</name>
<accession>A0ABQ2E0D0</accession>
<gene>
    <name evidence="1" type="ORF">GCM10011583_08600</name>
</gene>